<feature type="transmembrane region" description="Helical" evidence="1">
    <location>
        <begin position="12"/>
        <end position="34"/>
    </location>
</feature>
<proteinExistence type="predicted"/>
<evidence type="ECO:0000256" key="1">
    <source>
        <dbReference type="SAM" id="Phobius"/>
    </source>
</evidence>
<feature type="transmembrane region" description="Helical" evidence="1">
    <location>
        <begin position="54"/>
        <end position="77"/>
    </location>
</feature>
<evidence type="ECO:0000313" key="2">
    <source>
        <dbReference type="EMBL" id="QLK27384.1"/>
    </source>
</evidence>
<dbReference type="EMBL" id="CP059154">
    <property type="protein sequence ID" value="QLK27384.1"/>
    <property type="molecule type" value="Genomic_DNA"/>
</dbReference>
<dbReference type="KEGG" id="nay:HYG81_07230"/>
<keyword evidence="1" id="KW-0472">Membrane</keyword>
<dbReference type="OrthoDB" id="184750at2157"/>
<organism evidence="2 3">
    <name type="scientific">Natrinema zhouii</name>
    <dbReference type="NCBI Taxonomy" id="1710539"/>
    <lineage>
        <taxon>Archaea</taxon>
        <taxon>Methanobacteriati</taxon>
        <taxon>Methanobacteriota</taxon>
        <taxon>Stenosarchaea group</taxon>
        <taxon>Halobacteria</taxon>
        <taxon>Halobacteriales</taxon>
        <taxon>Natrialbaceae</taxon>
        <taxon>Natrinema</taxon>
    </lineage>
</organism>
<sequence>MVSSEGLKTWFDYQLLFVGIAIAFMVVIVAWSRLVTYLGTLPLADSGFDPADPTFALAVTGGGILVIFLLVVLVGLLNRERQ</sequence>
<keyword evidence="1" id="KW-0812">Transmembrane</keyword>
<dbReference type="AlphaFoldDB" id="A0A7D6GWN3"/>
<protein>
    <submittedName>
        <fullName evidence="2">Uncharacterized protein</fullName>
    </submittedName>
</protein>
<dbReference type="GeneID" id="56142985"/>
<evidence type="ECO:0000313" key="3">
    <source>
        <dbReference type="Proteomes" id="UP000510869"/>
    </source>
</evidence>
<gene>
    <name evidence="2" type="ORF">HYG81_07230</name>
</gene>
<dbReference type="RefSeq" id="WP_180842546.1">
    <property type="nucleotide sequence ID" value="NZ_CP059154.1"/>
</dbReference>
<keyword evidence="3" id="KW-1185">Reference proteome</keyword>
<keyword evidence="1" id="KW-1133">Transmembrane helix</keyword>
<name>A0A7D6GWN3_9EURY</name>
<accession>A0A7D6GWN3</accession>
<dbReference type="Proteomes" id="UP000510869">
    <property type="component" value="Chromosome"/>
</dbReference>
<reference evidence="2 3" key="1">
    <citation type="submission" date="2020-07" db="EMBL/GenBank/DDBJ databases">
        <title>Natrinema (YPL30) sp. nov. and Haloterrigena xxxxxx (YPL8) sp. nov., isolated from a salt mine.</title>
        <authorList>
            <person name="Cui H."/>
        </authorList>
    </citation>
    <scope>NUCLEOTIDE SEQUENCE [LARGE SCALE GENOMIC DNA]</scope>
    <source>
        <strain evidence="2 3">YPL13</strain>
    </source>
</reference>